<dbReference type="SUPFAM" id="SSF82771">
    <property type="entry name" value="GIY-YIG endonuclease"/>
    <property type="match status" value="1"/>
</dbReference>
<evidence type="ECO:0000313" key="2">
    <source>
        <dbReference type="EMBL" id="PIP61548.1"/>
    </source>
</evidence>
<keyword evidence="2" id="KW-0540">Nuclease</keyword>
<evidence type="ECO:0000259" key="1">
    <source>
        <dbReference type="PROSITE" id="PS50164"/>
    </source>
</evidence>
<protein>
    <submittedName>
        <fullName evidence="2">Endonuclease</fullName>
    </submittedName>
</protein>
<dbReference type="PROSITE" id="PS50164">
    <property type="entry name" value="GIY_YIG"/>
    <property type="match status" value="1"/>
</dbReference>
<dbReference type="Pfam" id="PF01541">
    <property type="entry name" value="GIY-YIG"/>
    <property type="match status" value="1"/>
</dbReference>
<sequence length="84" mass="9998">MFYVYVARNISTGKKYIGQTIDPASRLKRHNKSLSSKKSGYIYKNRGPWVIVYAEMYKSRMEAVTREKQLKTYRGREFIKRVII</sequence>
<keyword evidence="2" id="KW-0255">Endonuclease</keyword>
<comment type="caution">
    <text evidence="2">The sequence shown here is derived from an EMBL/GenBank/DDBJ whole genome shotgun (WGS) entry which is preliminary data.</text>
</comment>
<organism evidence="2 3">
    <name type="scientific">Candidatus Roizmanbacteria bacterium CG22_combo_CG10-13_8_21_14_all_38_20</name>
    <dbReference type="NCBI Taxonomy" id="1974862"/>
    <lineage>
        <taxon>Bacteria</taxon>
        <taxon>Candidatus Roizmaniibacteriota</taxon>
    </lineage>
</organism>
<accession>A0A2H0BX38</accession>
<dbReference type="SMART" id="SM00465">
    <property type="entry name" value="GIYc"/>
    <property type="match status" value="1"/>
</dbReference>
<keyword evidence="2" id="KW-0378">Hydrolase</keyword>
<dbReference type="Gene3D" id="3.40.1440.10">
    <property type="entry name" value="GIY-YIG endonuclease"/>
    <property type="match status" value="1"/>
</dbReference>
<gene>
    <name evidence="2" type="ORF">COW99_03400</name>
</gene>
<evidence type="ECO:0000313" key="3">
    <source>
        <dbReference type="Proteomes" id="UP000231246"/>
    </source>
</evidence>
<reference evidence="2 3" key="1">
    <citation type="submission" date="2017-09" db="EMBL/GenBank/DDBJ databases">
        <title>Depth-based differentiation of microbial function through sediment-hosted aquifers and enrichment of novel symbionts in the deep terrestrial subsurface.</title>
        <authorList>
            <person name="Probst A.J."/>
            <person name="Ladd B."/>
            <person name="Jarett J.K."/>
            <person name="Geller-Mcgrath D.E."/>
            <person name="Sieber C.M."/>
            <person name="Emerson J.B."/>
            <person name="Anantharaman K."/>
            <person name="Thomas B.C."/>
            <person name="Malmstrom R."/>
            <person name="Stieglmeier M."/>
            <person name="Klingl A."/>
            <person name="Woyke T."/>
            <person name="Ryan C.M."/>
            <person name="Banfield J.F."/>
        </authorList>
    </citation>
    <scope>NUCLEOTIDE SEQUENCE [LARGE SCALE GENOMIC DNA]</scope>
    <source>
        <strain evidence="2">CG22_combo_CG10-13_8_21_14_all_38_20</strain>
    </source>
</reference>
<proteinExistence type="predicted"/>
<dbReference type="AlphaFoldDB" id="A0A2H0BX38"/>
<dbReference type="GO" id="GO:0004519">
    <property type="term" value="F:endonuclease activity"/>
    <property type="evidence" value="ECO:0007669"/>
    <property type="project" value="UniProtKB-KW"/>
</dbReference>
<name>A0A2H0BX38_9BACT</name>
<dbReference type="InterPro" id="IPR000305">
    <property type="entry name" value="GIY-YIG_endonuc"/>
</dbReference>
<dbReference type="Proteomes" id="UP000231246">
    <property type="component" value="Unassembled WGS sequence"/>
</dbReference>
<feature type="domain" description="GIY-YIG" evidence="1">
    <location>
        <begin position="1"/>
        <end position="80"/>
    </location>
</feature>
<dbReference type="EMBL" id="PCTA01000023">
    <property type="protein sequence ID" value="PIP61548.1"/>
    <property type="molecule type" value="Genomic_DNA"/>
</dbReference>
<dbReference type="InterPro" id="IPR035901">
    <property type="entry name" value="GIY-YIG_endonuc_sf"/>
</dbReference>